<protein>
    <submittedName>
        <fullName evidence="3">DNA repair exonuclease SbcCD nuclease subunit</fullName>
    </submittedName>
</protein>
<dbReference type="InterPro" id="IPR050535">
    <property type="entry name" value="DNA_Repair-Maintenance_Comp"/>
</dbReference>
<dbReference type="RefSeq" id="WP_246343994.1">
    <property type="nucleotide sequence ID" value="NZ_BSPS01000143.1"/>
</dbReference>
<keyword evidence="3" id="KW-0269">Exonuclease</keyword>
<feature type="domain" description="Calcineurin-like phosphoesterase" evidence="2">
    <location>
        <begin position="6"/>
        <end position="201"/>
    </location>
</feature>
<keyword evidence="3" id="KW-0540">Nuclease</keyword>
<dbReference type="Pfam" id="PF00149">
    <property type="entry name" value="Metallophos"/>
    <property type="match status" value="1"/>
</dbReference>
<dbReference type="Proteomes" id="UP000571950">
    <property type="component" value="Unassembled WGS sequence"/>
</dbReference>
<dbReference type="PANTHER" id="PTHR30337:SF7">
    <property type="entry name" value="PHOSPHOESTERASE"/>
    <property type="match status" value="1"/>
</dbReference>
<evidence type="ECO:0000256" key="1">
    <source>
        <dbReference type="ARBA" id="ARBA00022801"/>
    </source>
</evidence>
<gene>
    <name evidence="3" type="ORF">GGR43_004640</name>
</gene>
<dbReference type="PANTHER" id="PTHR30337">
    <property type="entry name" value="COMPONENT OF ATP-DEPENDENT DSDNA EXONUCLEASE"/>
    <property type="match status" value="1"/>
</dbReference>
<dbReference type="InterPro" id="IPR041796">
    <property type="entry name" value="Mre11_N"/>
</dbReference>
<dbReference type="EMBL" id="JACIDT010000043">
    <property type="protein sequence ID" value="MBB3928895.1"/>
    <property type="molecule type" value="Genomic_DNA"/>
</dbReference>
<reference evidence="3 4" key="1">
    <citation type="submission" date="2020-08" db="EMBL/GenBank/DDBJ databases">
        <title>Genomic Encyclopedia of Type Strains, Phase IV (KMG-IV): sequencing the most valuable type-strain genomes for metagenomic binning, comparative biology and taxonomic classification.</title>
        <authorList>
            <person name="Goeker M."/>
        </authorList>
    </citation>
    <scope>NUCLEOTIDE SEQUENCE [LARGE SCALE GENOMIC DNA]</scope>
    <source>
        <strain evidence="3 4">DSM 26189</strain>
    </source>
</reference>
<evidence type="ECO:0000313" key="4">
    <source>
        <dbReference type="Proteomes" id="UP000571950"/>
    </source>
</evidence>
<evidence type="ECO:0000259" key="2">
    <source>
        <dbReference type="Pfam" id="PF00149"/>
    </source>
</evidence>
<proteinExistence type="predicted"/>
<keyword evidence="1" id="KW-0378">Hydrolase</keyword>
<dbReference type="AlphaFoldDB" id="A0A7W6BKT2"/>
<dbReference type="SUPFAM" id="SSF56300">
    <property type="entry name" value="Metallo-dependent phosphatases"/>
    <property type="match status" value="1"/>
</dbReference>
<dbReference type="InterPro" id="IPR029052">
    <property type="entry name" value="Metallo-depent_PP-like"/>
</dbReference>
<keyword evidence="4" id="KW-1185">Reference proteome</keyword>
<name>A0A7W6BKT2_9SPHN</name>
<comment type="caution">
    <text evidence="3">The sequence shown here is derived from an EMBL/GenBank/DDBJ whole genome shotgun (WGS) entry which is preliminary data.</text>
</comment>
<evidence type="ECO:0000313" key="3">
    <source>
        <dbReference type="EMBL" id="MBB3928895.1"/>
    </source>
</evidence>
<dbReference type="GO" id="GO:0004527">
    <property type="term" value="F:exonuclease activity"/>
    <property type="evidence" value="ECO:0007669"/>
    <property type="project" value="UniProtKB-KW"/>
</dbReference>
<dbReference type="Gene3D" id="3.60.21.10">
    <property type="match status" value="1"/>
</dbReference>
<accession>A0A7W6BKT2</accession>
<organism evidence="3 4">
    <name type="scientific">Sphingobium jiangsuense</name>
    <dbReference type="NCBI Taxonomy" id="870476"/>
    <lineage>
        <taxon>Bacteria</taxon>
        <taxon>Pseudomonadati</taxon>
        <taxon>Pseudomonadota</taxon>
        <taxon>Alphaproteobacteria</taxon>
        <taxon>Sphingomonadales</taxon>
        <taxon>Sphingomonadaceae</taxon>
        <taxon>Sphingobium</taxon>
    </lineage>
</organism>
<dbReference type="CDD" id="cd00840">
    <property type="entry name" value="MPP_Mre11_N"/>
    <property type="match status" value="1"/>
</dbReference>
<dbReference type="PIRSF" id="PIRSF033091">
    <property type="entry name" value="Pesterase_YhaO"/>
    <property type="match status" value="1"/>
</dbReference>
<dbReference type="InterPro" id="IPR014576">
    <property type="entry name" value="Pesterase_YhaO"/>
</dbReference>
<sequence>MMMSSFRFLHAADIHLDSPLYGLSRYEGLPDAEIRGATRAAFDNLVQHAIDEAVDFVVISGDLFDGDWKDMGTGLYFARAMGRLDQARIPVFLLAGNHDAASVLTRSVPWPPNVRLFSTKKPQTHLLPDIRVAISGQSFATSAVTDNLVQAYPEAAPHHFNIGVLHTALAGRQGHAAYAPCSIDDLRSKQYDYWALGHVHEHEIVCEDPYVVFPGNTQGRSIRETGAKGAVIVTVEDLQVTSIDRVELDVLRWVRIEVDCTDQAAGDVPNLLRAALTANWQQNSAGLPIVARIVLVGMTDDAGAMHDRAATLREDARAIASGISPDLFIEKVRVEVGTPQKTSDLMVSDGLANLIHQAPQDPVLTAMLAEDLTPFLLAAQTSLGAAEDQDLRRSASEGNWSAVLNTATLALQSRLARGQ</sequence>
<dbReference type="InterPro" id="IPR004843">
    <property type="entry name" value="Calcineurin-like_PHP"/>
</dbReference>